<proteinExistence type="predicted"/>
<evidence type="ECO:0000313" key="3">
    <source>
        <dbReference type="Proteomes" id="UP000516407"/>
    </source>
</evidence>
<reference evidence="2 3" key="1">
    <citation type="submission" date="2020-05" db="EMBL/GenBank/DDBJ databases">
        <authorList>
            <person name="Bohanan V.A."/>
            <person name="Brazelton B.R."/>
            <person name="Coffey L.M."/>
            <person name="Donovan A.R."/>
            <person name="Gales A.C."/>
            <person name="Glasscock A.J."/>
            <person name="Grill M."/>
            <person name="Harper M.C."/>
            <person name="Hollowell C.E."/>
            <person name="Liu T.Y."/>
            <person name="Mansour C."/>
            <person name="McDowell A.D."/>
            <person name="Miller T.E."/>
            <person name="Nash A.G."/>
            <person name="Seo J."/>
            <person name="Sherman Z.A."/>
            <person name="Albert R.M."/>
            <person name="Ayala A."/>
            <person name="Monti D.L."/>
            <person name="Garlena R.A."/>
            <person name="Russell D.A."/>
            <person name="Pope W.H."/>
            <person name="Jacobs-Sera D."/>
            <person name="Hatfull G.F."/>
        </authorList>
    </citation>
    <scope>NUCLEOTIDE SEQUENCE [LARGE SCALE GENOMIC DNA]</scope>
</reference>
<sequence length="552" mass="59061">MNWNRTTTAGRTVYFAVAAGVTFSIYRAGTSAWRLSIDGEEQEAKFRLLNEAKAEAERALNTILDELAAAARARIAEAGIKPGVIVTVKGRTAGPVMVKHVALNGTVELSRPDGGTFRREAADLTVVSPEELAAYDAAIVAPPVVGAAEAAQRARVEQTRQARALEAMKEASLLHPIGSKILTDGVEGPAEVVAKTEHDLIVKGRDGHRVVVDPRQALLHTPAPEAPIESLRAALSIHRGDEVEVEGRTGTWTVVRITSSATLILANENRVIEVPGSDVTAVVLSDHLPVGDEGIVEAEETVLYDPATDPRELADVAAREAELVEYDPADGEGTLTTEEPEGWAAKRAELAREIIDGRTAAPVRDELANYRAAKEAEAAEAPAPALHSPEEISDAARDARGWARLSAALDASRRGPAIHAVAILAPGDRVVDKGLNVWDVVEVSTDETGEGIVVTKHAEGGYTRRFLFPSLIAAVEAGEIRVYHTAEPEPEVLTPGRVLELVNDALEYHAREWSYPLTTRGIKVSGEDSDAEPALEVRFPGGAYVLHAEILR</sequence>
<keyword evidence="3" id="KW-1185">Reference proteome</keyword>
<protein>
    <submittedName>
        <fullName evidence="2">Uncharacterized protein</fullName>
    </submittedName>
</protein>
<name>A0A7G3VC88_9CAUD</name>
<dbReference type="Proteomes" id="UP000516407">
    <property type="component" value="Segment"/>
</dbReference>
<organism evidence="2 3">
    <name type="scientific">Arthrobacter phage Bumble</name>
    <dbReference type="NCBI Taxonomy" id="2743904"/>
    <lineage>
        <taxon>Viruses</taxon>
        <taxon>Duplodnaviria</taxon>
        <taxon>Heunggongvirae</taxon>
        <taxon>Uroviricota</taxon>
        <taxon>Caudoviricetes</taxon>
        <taxon>Berryhillviridae</taxon>
        <taxon>Altadenavirus</taxon>
        <taxon>Altadenavirus bumble</taxon>
    </lineage>
</organism>
<gene>
    <name evidence="2" type="primary">47</name>
    <name evidence="2" type="ORF">SEA_BUMBLE_47</name>
</gene>
<evidence type="ECO:0000313" key="2">
    <source>
        <dbReference type="EMBL" id="QKY79813.1"/>
    </source>
</evidence>
<evidence type="ECO:0000256" key="1">
    <source>
        <dbReference type="SAM" id="Coils"/>
    </source>
</evidence>
<dbReference type="EMBL" id="MT498055">
    <property type="protein sequence ID" value="QKY79813.1"/>
    <property type="molecule type" value="Genomic_DNA"/>
</dbReference>
<feature type="coiled-coil region" evidence="1">
    <location>
        <begin position="39"/>
        <end position="73"/>
    </location>
</feature>
<keyword evidence="1" id="KW-0175">Coiled coil</keyword>
<accession>A0A7G3VC88</accession>